<organism evidence="3 4">
    <name type="scientific">Heterodera trifolii</name>
    <dbReference type="NCBI Taxonomy" id="157864"/>
    <lineage>
        <taxon>Eukaryota</taxon>
        <taxon>Metazoa</taxon>
        <taxon>Ecdysozoa</taxon>
        <taxon>Nematoda</taxon>
        <taxon>Chromadorea</taxon>
        <taxon>Rhabditida</taxon>
        <taxon>Tylenchina</taxon>
        <taxon>Tylenchomorpha</taxon>
        <taxon>Tylenchoidea</taxon>
        <taxon>Heteroderidae</taxon>
        <taxon>Heteroderinae</taxon>
        <taxon>Heterodera</taxon>
    </lineage>
</organism>
<dbReference type="GO" id="GO:0019899">
    <property type="term" value="F:enzyme binding"/>
    <property type="evidence" value="ECO:0007669"/>
    <property type="project" value="UniProtKB-ARBA"/>
</dbReference>
<evidence type="ECO:0000313" key="4">
    <source>
        <dbReference type="Proteomes" id="UP001620626"/>
    </source>
</evidence>
<name>A0ABD2LLC0_9BILA</name>
<dbReference type="InterPro" id="IPR036875">
    <property type="entry name" value="Znf_CCHC_sf"/>
</dbReference>
<evidence type="ECO:0000259" key="2">
    <source>
        <dbReference type="SMART" id="SM00343"/>
    </source>
</evidence>
<dbReference type="Proteomes" id="UP001620626">
    <property type="component" value="Unassembled WGS sequence"/>
</dbReference>
<reference evidence="3 4" key="1">
    <citation type="submission" date="2024-10" db="EMBL/GenBank/DDBJ databases">
        <authorList>
            <person name="Kim D."/>
        </authorList>
    </citation>
    <scope>NUCLEOTIDE SEQUENCE [LARGE SCALE GENOMIC DNA]</scope>
    <source>
        <strain evidence="3">BH-2024</strain>
    </source>
</reference>
<dbReference type="AlphaFoldDB" id="A0ABD2LLC0"/>
<dbReference type="SUPFAM" id="SSF57756">
    <property type="entry name" value="Retrovirus zinc finger-like domains"/>
    <property type="match status" value="1"/>
</dbReference>
<feature type="domain" description="CCHC-type" evidence="2">
    <location>
        <begin position="305"/>
        <end position="321"/>
    </location>
</feature>
<comment type="caution">
    <text evidence="3">The sequence shown here is derived from an EMBL/GenBank/DDBJ whole genome shotgun (WGS) entry which is preliminary data.</text>
</comment>
<protein>
    <recommendedName>
        <fullName evidence="2">CCHC-type domain-containing protein</fullName>
    </recommendedName>
</protein>
<evidence type="ECO:0000256" key="1">
    <source>
        <dbReference type="SAM" id="Phobius"/>
    </source>
</evidence>
<keyword evidence="4" id="KW-1185">Reference proteome</keyword>
<sequence length="369" mass="43111">MFIIVLPSDPIFNQYYYLCSPINICFIIGLLFVLRLLKDRTLATPVNTFEETADILQEYFTSSEYSKIRQERGVRNHQEWSNSRNFVDFELRTIQKCRRIHRPWKRFYSKLFKLLANQTNAAAAPQAVQNTVPSLPDVSIFEPSDDKGRINEWLSRFKFALDCAAPNAPDDIKLEKLFSKPQSVFIDRYECLKAARAEGEEFRPFINRHKRLLADFRFDELKKEQFNCLMLLTALKLATDGDNVSYDAVVEDLINFQSTIAEARAIEVPTSSKYLNVVRQKGKQTNYADKRSQAKQKTNMPNSTKCWRCGGEQHRPNECWHKTAKCQKCKFDGHIEKQCAAFHEWRKQNAKKWKNNKRVFPLSKCAPRQ</sequence>
<keyword evidence="1" id="KW-1133">Transmembrane helix</keyword>
<feature type="transmembrane region" description="Helical" evidence="1">
    <location>
        <begin position="15"/>
        <end position="37"/>
    </location>
</feature>
<accession>A0ABD2LLC0</accession>
<proteinExistence type="predicted"/>
<dbReference type="SMART" id="SM00343">
    <property type="entry name" value="ZnF_C2HC"/>
    <property type="match status" value="2"/>
</dbReference>
<gene>
    <name evidence="3" type="ORF">niasHT_013250</name>
</gene>
<keyword evidence="1" id="KW-0472">Membrane</keyword>
<dbReference type="EMBL" id="JBICBT010000366">
    <property type="protein sequence ID" value="KAL3115692.1"/>
    <property type="molecule type" value="Genomic_DNA"/>
</dbReference>
<evidence type="ECO:0000313" key="3">
    <source>
        <dbReference type="EMBL" id="KAL3115692.1"/>
    </source>
</evidence>
<feature type="domain" description="CCHC-type" evidence="2">
    <location>
        <begin position="325"/>
        <end position="341"/>
    </location>
</feature>
<dbReference type="Gene3D" id="4.10.60.10">
    <property type="entry name" value="Zinc finger, CCHC-type"/>
    <property type="match status" value="1"/>
</dbReference>
<keyword evidence="1" id="KW-0812">Transmembrane</keyword>
<dbReference type="InterPro" id="IPR001878">
    <property type="entry name" value="Znf_CCHC"/>
</dbReference>